<dbReference type="EMBL" id="LAZR01012912">
    <property type="protein sequence ID" value="KKM24493.1"/>
    <property type="molecule type" value="Genomic_DNA"/>
</dbReference>
<dbReference type="AlphaFoldDB" id="A0A0F9KQW7"/>
<protein>
    <submittedName>
        <fullName evidence="1">Uncharacterized protein</fullName>
    </submittedName>
</protein>
<sequence>MPNDVTIALRVSDHDLWGLQTLVTHALMDGYLDENREWGAAMLERIEELREALAYPPELLSRGRAAW</sequence>
<name>A0A0F9KQW7_9ZZZZ</name>
<proteinExistence type="predicted"/>
<evidence type="ECO:0000313" key="1">
    <source>
        <dbReference type="EMBL" id="KKM24493.1"/>
    </source>
</evidence>
<reference evidence="1" key="1">
    <citation type="journal article" date="2015" name="Nature">
        <title>Complex archaea that bridge the gap between prokaryotes and eukaryotes.</title>
        <authorList>
            <person name="Spang A."/>
            <person name="Saw J.H."/>
            <person name="Jorgensen S.L."/>
            <person name="Zaremba-Niedzwiedzka K."/>
            <person name="Martijn J."/>
            <person name="Lind A.E."/>
            <person name="van Eijk R."/>
            <person name="Schleper C."/>
            <person name="Guy L."/>
            <person name="Ettema T.J."/>
        </authorList>
    </citation>
    <scope>NUCLEOTIDE SEQUENCE</scope>
</reference>
<gene>
    <name evidence="1" type="ORF">LCGC14_1604490</name>
</gene>
<comment type="caution">
    <text evidence="1">The sequence shown here is derived from an EMBL/GenBank/DDBJ whole genome shotgun (WGS) entry which is preliminary data.</text>
</comment>
<accession>A0A0F9KQW7</accession>
<organism evidence="1">
    <name type="scientific">marine sediment metagenome</name>
    <dbReference type="NCBI Taxonomy" id="412755"/>
    <lineage>
        <taxon>unclassified sequences</taxon>
        <taxon>metagenomes</taxon>
        <taxon>ecological metagenomes</taxon>
    </lineage>
</organism>